<dbReference type="KEGG" id="xbo:XBJ1_0538"/>
<dbReference type="HOGENOM" id="CLU_3159412_0_0_6"/>
<name>D3UZA0_XENBS</name>
<gene>
    <name evidence="1" type="ordered locus">XBJ1_0538</name>
</gene>
<evidence type="ECO:0000313" key="1">
    <source>
        <dbReference type="EMBL" id="CBJ79682.1"/>
    </source>
</evidence>
<dbReference type="Proteomes" id="UP000002045">
    <property type="component" value="Chromosome"/>
</dbReference>
<reference evidence="1" key="1">
    <citation type="journal article" date="2011" name="PLoS ONE">
        <title>The entomopathogenic bacterial endosymbionts xenorhabdus and photorhabdus: convergent lifestyles from divergent genomes.</title>
        <authorList>
            <person name="Chaston J.M."/>
            <person name="Suen G."/>
            <person name="Tucker S.L."/>
            <person name="Andersen A.W."/>
            <person name="Bhasin A."/>
            <person name="Bode E."/>
            <person name="Bode H.B."/>
            <person name="Brachmann A.O."/>
            <person name="Cowles C.E."/>
            <person name="Cowles K.N."/>
            <person name="Darby C."/>
            <person name="de Leon L."/>
            <person name="Drace K."/>
            <person name="Du Z."/>
            <person name="Givaudan A."/>
            <person name="Herbert Tran E.E."/>
            <person name="Jewell K.A."/>
            <person name="Knack J.J."/>
            <person name="Krasomil-Osterfeld K.C."/>
            <person name="Kukor R."/>
            <person name="Lanois A."/>
            <person name="Latreille P."/>
            <person name="Leimgruber N.K."/>
            <person name="Lipke C.M."/>
            <person name="Liu R."/>
            <person name="Lu X."/>
            <person name="Martens E.C."/>
            <person name="Marri P.R."/>
            <person name="Medigue C."/>
            <person name="Menard M.L."/>
            <person name="Miller N.M."/>
            <person name="Morales-Soto N."/>
            <person name="Norton S."/>
            <person name="Ogier J.C."/>
            <person name="Orchard S.S."/>
            <person name="Park D."/>
            <person name="Park Y."/>
            <person name="Qurollo B.A."/>
            <person name="Sugar D.R."/>
            <person name="Richards G.R."/>
            <person name="Rouy Z."/>
            <person name="Slominski B."/>
            <person name="Slominski K."/>
            <person name="Snyder H."/>
            <person name="Tjaden B.C."/>
            <person name="van der Hoeven R."/>
            <person name="Welch R.D."/>
            <person name="Wheeler C."/>
            <person name="Xiang B."/>
            <person name="Barbazuk B."/>
            <person name="Gaudriault S."/>
            <person name="Goodner B."/>
            <person name="Slater S.C."/>
            <person name="Forst S."/>
            <person name="Goldman B.S."/>
            <person name="Goodrich-Blair H."/>
        </authorList>
    </citation>
    <scope>NUCLEOTIDE SEQUENCE [LARGE SCALE GENOMIC DNA]</scope>
    <source>
        <strain evidence="1">SS-2004</strain>
    </source>
</reference>
<protein>
    <submittedName>
        <fullName evidence="1">Uncharacterized protein</fullName>
    </submittedName>
</protein>
<evidence type="ECO:0000313" key="2">
    <source>
        <dbReference type="Proteomes" id="UP000002045"/>
    </source>
</evidence>
<sequence length="48" mass="5766">MFTKKLFFMSRCFPHEGQGYSVHFYSGEWQVKMIFTNLMLKICLVDLI</sequence>
<dbReference type="EMBL" id="FN667741">
    <property type="protein sequence ID" value="CBJ79682.1"/>
    <property type="molecule type" value="Genomic_DNA"/>
</dbReference>
<dbReference type="AlphaFoldDB" id="D3UZA0"/>
<proteinExistence type="predicted"/>
<accession>D3UZA0</accession>
<organism evidence="1 2">
    <name type="scientific">Xenorhabdus bovienii (strain SS-2004)</name>
    <name type="common">Xenorhabdus nematophila subsp. bovienii</name>
    <dbReference type="NCBI Taxonomy" id="406818"/>
    <lineage>
        <taxon>Bacteria</taxon>
        <taxon>Pseudomonadati</taxon>
        <taxon>Pseudomonadota</taxon>
        <taxon>Gammaproteobacteria</taxon>
        <taxon>Enterobacterales</taxon>
        <taxon>Morganellaceae</taxon>
        <taxon>Xenorhabdus</taxon>
    </lineage>
</organism>